<dbReference type="Gene3D" id="1.10.10.10">
    <property type="entry name" value="Winged helix-like DNA-binding domain superfamily/Winged helix DNA-binding domain"/>
    <property type="match status" value="1"/>
</dbReference>
<dbReference type="SUPFAM" id="SSF46894">
    <property type="entry name" value="C-terminal effector domain of the bipartite response regulators"/>
    <property type="match status" value="1"/>
</dbReference>
<feature type="region of interest" description="Disordered" evidence="4">
    <location>
        <begin position="130"/>
        <end position="149"/>
    </location>
</feature>
<dbReference type="Proteomes" id="UP001595824">
    <property type="component" value="Unassembled WGS sequence"/>
</dbReference>
<dbReference type="EMBL" id="JBHSDP010000020">
    <property type="protein sequence ID" value="MFC4329963.1"/>
    <property type="molecule type" value="Genomic_DNA"/>
</dbReference>
<name>A0ABV8TH65_9ACTN</name>
<gene>
    <name evidence="6" type="ORF">ACFPC0_19655</name>
</gene>
<feature type="region of interest" description="Disordered" evidence="4">
    <location>
        <begin position="44"/>
        <end position="72"/>
    </location>
</feature>
<feature type="compositionally biased region" description="Gly residues" evidence="4">
    <location>
        <begin position="138"/>
        <end position="149"/>
    </location>
</feature>
<dbReference type="Pfam" id="PF00196">
    <property type="entry name" value="GerE"/>
    <property type="match status" value="1"/>
</dbReference>
<dbReference type="InterPro" id="IPR016032">
    <property type="entry name" value="Sig_transdc_resp-reg_C-effctor"/>
</dbReference>
<sequence length="149" mass="16480">MPTEEEACRQEIARTLRQVLTDLEVLTVLLRELLDAHEAAQLALPGRSVPQPGAATGSPGRDEDRREEITGSFTERERQVFRLLLTGMSNRQIGRDLGIAERTVKNNLHEIYRKLKVSSRTEAVAKFLGVSGRPDPGSGFGRPRGPHLG</sequence>
<dbReference type="PANTHER" id="PTHR44688:SF16">
    <property type="entry name" value="DNA-BINDING TRANSCRIPTIONAL ACTIVATOR DEVR_DOSR"/>
    <property type="match status" value="1"/>
</dbReference>
<dbReference type="InterPro" id="IPR036388">
    <property type="entry name" value="WH-like_DNA-bd_sf"/>
</dbReference>
<evidence type="ECO:0000313" key="7">
    <source>
        <dbReference type="Proteomes" id="UP001595824"/>
    </source>
</evidence>
<keyword evidence="3" id="KW-0804">Transcription</keyword>
<organism evidence="6 7">
    <name type="scientific">Streptomyces andamanensis</name>
    <dbReference type="NCBI Taxonomy" id="1565035"/>
    <lineage>
        <taxon>Bacteria</taxon>
        <taxon>Bacillati</taxon>
        <taxon>Actinomycetota</taxon>
        <taxon>Actinomycetes</taxon>
        <taxon>Kitasatosporales</taxon>
        <taxon>Streptomycetaceae</taxon>
        <taxon>Streptomyces</taxon>
    </lineage>
</organism>
<evidence type="ECO:0000256" key="4">
    <source>
        <dbReference type="SAM" id="MobiDB-lite"/>
    </source>
</evidence>
<evidence type="ECO:0000313" key="6">
    <source>
        <dbReference type="EMBL" id="MFC4329963.1"/>
    </source>
</evidence>
<evidence type="ECO:0000259" key="5">
    <source>
        <dbReference type="PROSITE" id="PS50043"/>
    </source>
</evidence>
<keyword evidence="1" id="KW-0805">Transcription regulation</keyword>
<keyword evidence="2" id="KW-0238">DNA-binding</keyword>
<evidence type="ECO:0000256" key="2">
    <source>
        <dbReference type="ARBA" id="ARBA00023125"/>
    </source>
</evidence>
<evidence type="ECO:0000256" key="1">
    <source>
        <dbReference type="ARBA" id="ARBA00023015"/>
    </source>
</evidence>
<dbReference type="SMART" id="SM00421">
    <property type="entry name" value="HTH_LUXR"/>
    <property type="match status" value="1"/>
</dbReference>
<dbReference type="PROSITE" id="PS50043">
    <property type="entry name" value="HTH_LUXR_2"/>
    <property type="match status" value="1"/>
</dbReference>
<dbReference type="PRINTS" id="PR00038">
    <property type="entry name" value="HTHLUXR"/>
</dbReference>
<reference evidence="7" key="1">
    <citation type="journal article" date="2019" name="Int. J. Syst. Evol. Microbiol.">
        <title>The Global Catalogue of Microorganisms (GCM) 10K type strain sequencing project: providing services to taxonomists for standard genome sequencing and annotation.</title>
        <authorList>
            <consortium name="The Broad Institute Genomics Platform"/>
            <consortium name="The Broad Institute Genome Sequencing Center for Infectious Disease"/>
            <person name="Wu L."/>
            <person name="Ma J."/>
        </authorList>
    </citation>
    <scope>NUCLEOTIDE SEQUENCE [LARGE SCALE GENOMIC DNA]</scope>
    <source>
        <strain evidence="7">PCU 347</strain>
    </source>
</reference>
<dbReference type="PANTHER" id="PTHR44688">
    <property type="entry name" value="DNA-BINDING TRANSCRIPTIONAL ACTIVATOR DEVR_DOSR"/>
    <property type="match status" value="1"/>
</dbReference>
<dbReference type="InterPro" id="IPR000792">
    <property type="entry name" value="Tscrpt_reg_LuxR_C"/>
</dbReference>
<dbReference type="CDD" id="cd06170">
    <property type="entry name" value="LuxR_C_like"/>
    <property type="match status" value="1"/>
</dbReference>
<proteinExistence type="predicted"/>
<comment type="caution">
    <text evidence="6">The sequence shown here is derived from an EMBL/GenBank/DDBJ whole genome shotgun (WGS) entry which is preliminary data.</text>
</comment>
<protein>
    <submittedName>
        <fullName evidence="6">LuxR C-terminal-related transcriptional regulator</fullName>
    </submittedName>
</protein>
<dbReference type="RefSeq" id="WP_381740686.1">
    <property type="nucleotide sequence ID" value="NZ_JBHSDP010000020.1"/>
</dbReference>
<evidence type="ECO:0000256" key="3">
    <source>
        <dbReference type="ARBA" id="ARBA00023163"/>
    </source>
</evidence>
<feature type="domain" description="HTH luxR-type" evidence="5">
    <location>
        <begin position="66"/>
        <end position="131"/>
    </location>
</feature>
<keyword evidence="7" id="KW-1185">Reference proteome</keyword>
<feature type="compositionally biased region" description="Basic and acidic residues" evidence="4">
    <location>
        <begin position="60"/>
        <end position="72"/>
    </location>
</feature>
<accession>A0ABV8TH65</accession>